<evidence type="ECO:0000313" key="2">
    <source>
        <dbReference type="EMBL" id="KAF2069396.1"/>
    </source>
</evidence>
<protein>
    <recommendedName>
        <fullName evidence="4">FNIP repeat-containing protein</fullName>
    </recommendedName>
</protein>
<dbReference type="InterPro" id="IPR008615">
    <property type="entry name" value="FNIP"/>
</dbReference>
<dbReference type="AlphaFoldDB" id="A0A8J4PN28"/>
<gene>
    <name evidence="2" type="ORF">CYY_009288</name>
</gene>
<reference evidence="2" key="1">
    <citation type="submission" date="2020-01" db="EMBL/GenBank/DDBJ databases">
        <title>Development of genomics and gene disruption for Polysphondylium violaceum indicates a role for the polyketide synthase stlB in stalk morphogenesis.</title>
        <authorList>
            <person name="Narita B."/>
            <person name="Kawabe Y."/>
            <person name="Kin K."/>
            <person name="Saito T."/>
            <person name="Gibbs R."/>
            <person name="Kuspa A."/>
            <person name="Muzny D."/>
            <person name="Queller D."/>
            <person name="Richards S."/>
            <person name="Strassman J."/>
            <person name="Sucgang R."/>
            <person name="Worley K."/>
            <person name="Schaap P."/>
        </authorList>
    </citation>
    <scope>NUCLEOTIDE SEQUENCE</scope>
    <source>
        <strain evidence="2">QSvi11</strain>
    </source>
</reference>
<dbReference type="EMBL" id="AJWJ01000671">
    <property type="protein sequence ID" value="KAF2069396.1"/>
    <property type="molecule type" value="Genomic_DNA"/>
</dbReference>
<organism evidence="2 3">
    <name type="scientific">Polysphondylium violaceum</name>
    <dbReference type="NCBI Taxonomy" id="133409"/>
    <lineage>
        <taxon>Eukaryota</taxon>
        <taxon>Amoebozoa</taxon>
        <taxon>Evosea</taxon>
        <taxon>Eumycetozoa</taxon>
        <taxon>Dictyostelia</taxon>
        <taxon>Dictyosteliales</taxon>
        <taxon>Dictyosteliaceae</taxon>
        <taxon>Polysphondylium</taxon>
    </lineage>
</organism>
<keyword evidence="3" id="KW-1185">Reference proteome</keyword>
<evidence type="ECO:0000313" key="3">
    <source>
        <dbReference type="Proteomes" id="UP000695562"/>
    </source>
</evidence>
<keyword evidence="1" id="KW-0677">Repeat</keyword>
<proteinExistence type="predicted"/>
<sequence>MENESDTTLTIEFSNLTRYLEKNAIGFDQDFRVSISDETINDFLEFTKSNTFVIKKVYLQISTCIPNLLPNTITDIVLALVKPVVIPIGFFPSSLKVLKISYDYKFQLKKSTLPESLVSLTIGYIGNEPFDWECLPSNLEKLTLQTTLSAGFNQSIGPLPKTLMYLDLGSHYHLPLDSPIPDHVKTVLGGVTPLETSKLPAGLIEYQIAGSFDAATLKIPQGIKTLVVKQLQVNQEMCQVPDSVTRLDLSGYTFQSKKPLKDILPSNLMYLCLGLSFNQQLNIGDLPSTLKSLDLGSYNGPLTKGVFPSQLVNLNMRNYYPKQNSQLTSDIFPQSLSTLIMSQYLSTCIPTGFFPDSLQSLTLTFNNPNQPMIANILPPNLTYLKMASHISNLSIEPGFIPAKVSLLSLHIVKYNQSLVENVIPSSVQELHIAIIPKENQTYNIPASVKIIKYLGGKPITQSFVPNRSIDNILTIDFPFWKAQQICKNN</sequence>
<dbReference type="Proteomes" id="UP000695562">
    <property type="component" value="Unassembled WGS sequence"/>
</dbReference>
<dbReference type="PANTHER" id="PTHR32134:SF92">
    <property type="entry name" value="FNIP REPEAT-CONTAINING PROTEIN"/>
    <property type="match status" value="1"/>
</dbReference>
<dbReference type="OrthoDB" id="23952at2759"/>
<evidence type="ECO:0000256" key="1">
    <source>
        <dbReference type="ARBA" id="ARBA00022737"/>
    </source>
</evidence>
<dbReference type="Pfam" id="PF05725">
    <property type="entry name" value="FNIP"/>
    <property type="match status" value="3"/>
</dbReference>
<accession>A0A8J4PN28</accession>
<dbReference type="InterPro" id="IPR051251">
    <property type="entry name" value="STK_FNIP-Repeat"/>
</dbReference>
<dbReference type="SUPFAM" id="SSF52058">
    <property type="entry name" value="L domain-like"/>
    <property type="match status" value="1"/>
</dbReference>
<comment type="caution">
    <text evidence="2">The sequence shown here is derived from an EMBL/GenBank/DDBJ whole genome shotgun (WGS) entry which is preliminary data.</text>
</comment>
<evidence type="ECO:0008006" key="4">
    <source>
        <dbReference type="Google" id="ProtNLM"/>
    </source>
</evidence>
<name>A0A8J4PN28_9MYCE</name>
<dbReference type="PANTHER" id="PTHR32134">
    <property type="entry name" value="FNIP REPEAT-CONTAINING PROTEIN"/>
    <property type="match status" value="1"/>
</dbReference>